<comment type="similarity">
    <text evidence="2 6">Belongs to the plant self-incompatibility (S1) protein family.</text>
</comment>
<feature type="signal peptide" evidence="6">
    <location>
        <begin position="1"/>
        <end position="26"/>
    </location>
</feature>
<dbReference type="KEGG" id="aprc:113855714"/>
<dbReference type="PANTHER" id="PTHR31232">
    <property type="match status" value="1"/>
</dbReference>
<feature type="chain" id="PRO_5034611881" description="S-protein homolog" evidence="6">
    <location>
        <begin position="27"/>
        <end position="132"/>
    </location>
</feature>
<dbReference type="RefSeq" id="XP_027343144.1">
    <property type="nucleotide sequence ID" value="XM_027487343.1"/>
</dbReference>
<dbReference type="GeneID" id="113855714"/>
<keyword evidence="5 6" id="KW-0732">Signal</keyword>
<dbReference type="PANTHER" id="PTHR31232:SF156">
    <property type="entry name" value="PLANT SELF-INCOMPATIBILITY PROTEIN S1 FAMILY-RELATED"/>
    <property type="match status" value="1"/>
</dbReference>
<keyword evidence="4 6" id="KW-0964">Secreted</keyword>
<evidence type="ECO:0000256" key="1">
    <source>
        <dbReference type="ARBA" id="ARBA00004613"/>
    </source>
</evidence>
<dbReference type="Proteomes" id="UP000694853">
    <property type="component" value="Unplaced"/>
</dbReference>
<dbReference type="Pfam" id="PF05938">
    <property type="entry name" value="Self-incomp_S1"/>
    <property type="match status" value="1"/>
</dbReference>
<proteinExistence type="inferred from homology"/>
<evidence type="ECO:0000313" key="7">
    <source>
        <dbReference type="Proteomes" id="UP000694853"/>
    </source>
</evidence>
<comment type="subcellular location">
    <subcellularLocation>
        <location evidence="1 6">Secreted</location>
    </subcellularLocation>
</comment>
<dbReference type="GO" id="GO:0005576">
    <property type="term" value="C:extracellular region"/>
    <property type="evidence" value="ECO:0007669"/>
    <property type="project" value="UniProtKB-SubCell"/>
</dbReference>
<reference evidence="8" key="2">
    <citation type="submission" date="2025-08" db="UniProtKB">
        <authorList>
            <consortium name="RefSeq"/>
        </authorList>
    </citation>
    <scope>IDENTIFICATION</scope>
    <source>
        <tissue evidence="8">Young leaves</tissue>
    </source>
</reference>
<reference evidence="7" key="1">
    <citation type="journal article" date="2019" name="Toxins">
        <title>Detection of Abrin-Like and Prepropulchellin-Like Toxin Genes and Transcripts Using Whole Genome Sequencing and Full-Length Transcript Sequencing of Abrus precatorius.</title>
        <authorList>
            <person name="Hovde B.T."/>
            <person name="Daligault H.E."/>
            <person name="Hanschen E.R."/>
            <person name="Kunde Y.A."/>
            <person name="Johnson M.B."/>
            <person name="Starkenburg S.R."/>
            <person name="Johnson S.L."/>
        </authorList>
    </citation>
    <scope>NUCLEOTIDE SEQUENCE [LARGE SCALE GENOMIC DNA]</scope>
</reference>
<evidence type="ECO:0000313" key="8">
    <source>
        <dbReference type="RefSeq" id="XP_027343144.1"/>
    </source>
</evidence>
<evidence type="ECO:0000256" key="5">
    <source>
        <dbReference type="ARBA" id="ARBA00022729"/>
    </source>
</evidence>
<evidence type="ECO:0000256" key="4">
    <source>
        <dbReference type="ARBA" id="ARBA00022525"/>
    </source>
</evidence>
<evidence type="ECO:0000256" key="2">
    <source>
        <dbReference type="ARBA" id="ARBA00005581"/>
    </source>
</evidence>
<gene>
    <name evidence="8" type="primary">LOC113855714</name>
</gene>
<sequence length="132" mass="15516">MLKTLATVSLLLMITATDTLIVSVHARKHVRVVNELGNGVVLNVHCRSKDDDLGVHDLQNGSYQEWSFQNNISGTTLFWCSLNWNNQQHSIEAYSTKNDDEDCEWKCWRVIKPDGAYFYIETYNRWEQRYKW</sequence>
<name>A0A8B8KJV7_ABRPR</name>
<dbReference type="OrthoDB" id="1842729at2759"/>
<protein>
    <recommendedName>
        <fullName evidence="6">S-protein homolog</fullName>
    </recommendedName>
</protein>
<accession>A0A8B8KJV7</accession>
<evidence type="ECO:0000256" key="6">
    <source>
        <dbReference type="RuleBase" id="RU367044"/>
    </source>
</evidence>
<evidence type="ECO:0000256" key="3">
    <source>
        <dbReference type="ARBA" id="ARBA00022471"/>
    </source>
</evidence>
<keyword evidence="3 6" id="KW-0713">Self-incompatibility</keyword>
<dbReference type="AlphaFoldDB" id="A0A8B8KJV7"/>
<dbReference type="GO" id="GO:0060320">
    <property type="term" value="P:rejection of self pollen"/>
    <property type="evidence" value="ECO:0007669"/>
    <property type="project" value="UniProtKB-KW"/>
</dbReference>
<keyword evidence="7" id="KW-1185">Reference proteome</keyword>
<organism evidence="7 8">
    <name type="scientific">Abrus precatorius</name>
    <name type="common">Indian licorice</name>
    <name type="synonym">Glycine abrus</name>
    <dbReference type="NCBI Taxonomy" id="3816"/>
    <lineage>
        <taxon>Eukaryota</taxon>
        <taxon>Viridiplantae</taxon>
        <taxon>Streptophyta</taxon>
        <taxon>Embryophyta</taxon>
        <taxon>Tracheophyta</taxon>
        <taxon>Spermatophyta</taxon>
        <taxon>Magnoliopsida</taxon>
        <taxon>eudicotyledons</taxon>
        <taxon>Gunneridae</taxon>
        <taxon>Pentapetalae</taxon>
        <taxon>rosids</taxon>
        <taxon>fabids</taxon>
        <taxon>Fabales</taxon>
        <taxon>Fabaceae</taxon>
        <taxon>Papilionoideae</taxon>
        <taxon>50 kb inversion clade</taxon>
        <taxon>NPAAA clade</taxon>
        <taxon>indigoferoid/millettioid clade</taxon>
        <taxon>Abreae</taxon>
        <taxon>Abrus</taxon>
    </lineage>
</organism>
<dbReference type="InterPro" id="IPR010264">
    <property type="entry name" value="Self-incomp_S1"/>
</dbReference>